<accession>A0A645BE08</accession>
<dbReference type="EMBL" id="VSSQ01019099">
    <property type="protein sequence ID" value="MPM62881.1"/>
    <property type="molecule type" value="Genomic_DNA"/>
</dbReference>
<evidence type="ECO:0000313" key="1">
    <source>
        <dbReference type="EMBL" id="MPM62881.1"/>
    </source>
</evidence>
<comment type="caution">
    <text evidence="1">The sequence shown here is derived from an EMBL/GenBank/DDBJ whole genome shotgun (WGS) entry which is preliminary data.</text>
</comment>
<reference evidence="1" key="1">
    <citation type="submission" date="2019-08" db="EMBL/GenBank/DDBJ databases">
        <authorList>
            <person name="Kucharzyk K."/>
            <person name="Murdoch R.W."/>
            <person name="Higgins S."/>
            <person name="Loffler F."/>
        </authorList>
    </citation>
    <scope>NUCLEOTIDE SEQUENCE</scope>
</reference>
<proteinExistence type="predicted"/>
<name>A0A645BE08_9ZZZZ</name>
<gene>
    <name evidence="1" type="ORF">SDC9_109759</name>
</gene>
<dbReference type="AlphaFoldDB" id="A0A645BE08"/>
<protein>
    <submittedName>
        <fullName evidence="1">Uncharacterized protein</fullName>
    </submittedName>
</protein>
<sequence>MCADFLGFGPEFLFEGQRGAFGGAVLANAVIPAPALHEFVMVFGGFAPAGLAFENTHFMPRDMVLLYSATISRKMQLVKQRLEHF</sequence>
<organism evidence="1">
    <name type="scientific">bioreactor metagenome</name>
    <dbReference type="NCBI Taxonomy" id="1076179"/>
    <lineage>
        <taxon>unclassified sequences</taxon>
        <taxon>metagenomes</taxon>
        <taxon>ecological metagenomes</taxon>
    </lineage>
</organism>